<dbReference type="Pfam" id="PF05163">
    <property type="entry name" value="DinB"/>
    <property type="match status" value="1"/>
</dbReference>
<feature type="binding site" evidence="3">
    <location>
        <position position="115"/>
    </location>
    <ligand>
        <name>a divalent metal cation</name>
        <dbReference type="ChEBI" id="CHEBI:60240"/>
    </ligand>
</feature>
<feature type="binding site" evidence="3">
    <location>
        <position position="119"/>
    </location>
    <ligand>
        <name>a divalent metal cation</name>
        <dbReference type="ChEBI" id="CHEBI:60240"/>
    </ligand>
</feature>
<dbReference type="AlphaFoldDB" id="A0A3S3PPA6"/>
<evidence type="ECO:0000313" key="4">
    <source>
        <dbReference type="EMBL" id="RWU08494.1"/>
    </source>
</evidence>
<dbReference type="SUPFAM" id="SSF109854">
    <property type="entry name" value="DinB/YfiT-like putative metalloenzymes"/>
    <property type="match status" value="1"/>
</dbReference>
<organism evidence="4 5">
    <name type="scientific">Pedobacter chitinilyticus</name>
    <dbReference type="NCBI Taxonomy" id="2233776"/>
    <lineage>
        <taxon>Bacteria</taxon>
        <taxon>Pseudomonadati</taxon>
        <taxon>Bacteroidota</taxon>
        <taxon>Sphingobacteriia</taxon>
        <taxon>Sphingobacteriales</taxon>
        <taxon>Sphingobacteriaceae</taxon>
        <taxon>Pedobacter</taxon>
    </lineage>
</organism>
<comment type="caution">
    <text evidence="4">The sequence shown here is derived from an EMBL/GenBank/DDBJ whole genome shotgun (WGS) entry which is preliminary data.</text>
</comment>
<dbReference type="Gene3D" id="1.20.120.450">
    <property type="entry name" value="dinb family like domain"/>
    <property type="match status" value="1"/>
</dbReference>
<keyword evidence="2 3" id="KW-0479">Metal-binding</keyword>
<dbReference type="InterPro" id="IPR007837">
    <property type="entry name" value="DinB"/>
</dbReference>
<dbReference type="OrthoDB" id="9811413at2"/>
<evidence type="ECO:0000256" key="3">
    <source>
        <dbReference type="PIRSR" id="PIRSR607837-1"/>
    </source>
</evidence>
<evidence type="ECO:0000256" key="2">
    <source>
        <dbReference type="ARBA" id="ARBA00022723"/>
    </source>
</evidence>
<dbReference type="RefSeq" id="WP_113647010.1">
    <property type="nucleotide sequence ID" value="NZ_QMHN01000002.1"/>
</dbReference>
<evidence type="ECO:0000256" key="1">
    <source>
        <dbReference type="ARBA" id="ARBA00008635"/>
    </source>
</evidence>
<gene>
    <name evidence="4" type="ORF">DPV69_08965</name>
</gene>
<feature type="binding site" evidence="3">
    <location>
        <position position="37"/>
    </location>
    <ligand>
        <name>a divalent metal cation</name>
        <dbReference type="ChEBI" id="CHEBI:60240"/>
    </ligand>
</feature>
<name>A0A3S3PPA6_9SPHI</name>
<accession>A0A3S3PPA6</accession>
<dbReference type="PANTHER" id="PTHR37302">
    <property type="entry name" value="SLR1116 PROTEIN"/>
    <property type="match status" value="1"/>
</dbReference>
<dbReference type="InterPro" id="IPR034660">
    <property type="entry name" value="DinB/YfiT-like"/>
</dbReference>
<reference evidence="4 5" key="1">
    <citation type="submission" date="2018-06" db="EMBL/GenBank/DDBJ databases">
        <title>Pedobacter endophyticus sp. nov., an endophytic bacterium isolated from a leaf of Triticum aestivum.</title>
        <authorList>
            <person name="Zhang L."/>
        </authorList>
    </citation>
    <scope>NUCLEOTIDE SEQUENCE [LARGE SCALE GENOMIC DNA]</scope>
    <source>
        <strain evidence="4 5">CM134L-2</strain>
    </source>
</reference>
<evidence type="ECO:0000313" key="5">
    <source>
        <dbReference type="Proteomes" id="UP000284120"/>
    </source>
</evidence>
<proteinExistence type="inferred from homology"/>
<sequence length="148" mass="16645">MDIKEFIKYTKKADEIMMAAFAHTGFSIPEANTLWSHVLSAQHIWAKRMLNEQPQYAVWEVLLPENFEAIYAANLALLEDIAATKSPDEVINYANSAGEVFSSTVGEILMHVCNHGTYHRGQLAKMLKQAGYAVPLTDYIMLKRQGLV</sequence>
<keyword evidence="5" id="KW-1185">Reference proteome</keyword>
<dbReference type="EMBL" id="SAYW01000002">
    <property type="protein sequence ID" value="RWU08494.1"/>
    <property type="molecule type" value="Genomic_DNA"/>
</dbReference>
<dbReference type="GO" id="GO:0046872">
    <property type="term" value="F:metal ion binding"/>
    <property type="evidence" value="ECO:0007669"/>
    <property type="project" value="UniProtKB-KW"/>
</dbReference>
<dbReference type="PANTHER" id="PTHR37302:SF1">
    <property type="entry name" value="PROTEIN DINB"/>
    <property type="match status" value="1"/>
</dbReference>
<protein>
    <submittedName>
        <fullName evidence="4">Damage-inducible protein DinB</fullName>
    </submittedName>
</protein>
<comment type="similarity">
    <text evidence="1">Belongs to the DinB family.</text>
</comment>
<dbReference type="Proteomes" id="UP000284120">
    <property type="component" value="Unassembled WGS sequence"/>
</dbReference>